<dbReference type="EC" id="4.2.1.-" evidence="7"/>
<comment type="subcellular location">
    <subcellularLocation>
        <location evidence="1">Cell outer membrane</location>
        <topology evidence="1">Multi-pass membrane protein</topology>
    </subcellularLocation>
</comment>
<evidence type="ECO:0000256" key="2">
    <source>
        <dbReference type="ARBA" id="ARBA00022448"/>
    </source>
</evidence>
<keyword evidence="4" id="KW-0812">Transmembrane</keyword>
<evidence type="ECO:0000313" key="7">
    <source>
        <dbReference type="EMBL" id="STQ87810.1"/>
    </source>
</evidence>
<evidence type="ECO:0000256" key="1">
    <source>
        <dbReference type="ARBA" id="ARBA00004571"/>
    </source>
</evidence>
<proteinExistence type="predicted"/>
<protein>
    <submittedName>
        <fullName evidence="7">Nitrilase/cyanide hydratase</fullName>
        <ecNumber evidence="7">4.2.1.-</ecNumber>
    </submittedName>
</protein>
<gene>
    <name evidence="7" type="ORF">NCTC13156_00631</name>
</gene>
<keyword evidence="5" id="KW-0472">Membrane</keyword>
<dbReference type="PANTHER" id="PTHR30069">
    <property type="entry name" value="TONB-DEPENDENT OUTER MEMBRANE RECEPTOR"/>
    <property type="match status" value="1"/>
</dbReference>
<evidence type="ECO:0000256" key="4">
    <source>
        <dbReference type="ARBA" id="ARBA00022692"/>
    </source>
</evidence>
<evidence type="ECO:0000256" key="6">
    <source>
        <dbReference type="ARBA" id="ARBA00023237"/>
    </source>
</evidence>
<keyword evidence="2" id="KW-0813">Transport</keyword>
<evidence type="ECO:0000256" key="3">
    <source>
        <dbReference type="ARBA" id="ARBA00022452"/>
    </source>
</evidence>
<dbReference type="GO" id="GO:0044718">
    <property type="term" value="P:siderophore transmembrane transport"/>
    <property type="evidence" value="ECO:0007669"/>
    <property type="project" value="TreeGrafter"/>
</dbReference>
<keyword evidence="7" id="KW-0456">Lyase</keyword>
<evidence type="ECO:0000256" key="5">
    <source>
        <dbReference type="ARBA" id="ARBA00023136"/>
    </source>
</evidence>
<keyword evidence="6" id="KW-0998">Cell outer membrane</keyword>
<dbReference type="InterPro" id="IPR036942">
    <property type="entry name" value="Beta-barrel_TonB_sf"/>
</dbReference>
<dbReference type="RefSeq" id="WP_342352655.1">
    <property type="nucleotide sequence ID" value="NZ_UGJF01000001.1"/>
</dbReference>
<name>A0A377PZ76_9HELI</name>
<dbReference type="PANTHER" id="PTHR30069:SF49">
    <property type="entry name" value="OUTER MEMBRANE PROTEIN C"/>
    <property type="match status" value="1"/>
</dbReference>
<dbReference type="Proteomes" id="UP000255269">
    <property type="component" value="Unassembled WGS sequence"/>
</dbReference>
<sequence>MLNYNTATTTGFNTDALLLGGEAEISYEFLPNTLALAQMSYTYGQDTKENRPLAQIAPLQTLFALKYDDNKYFIKGEIIAHAKQTRSLEGYGNVVGQDFGDSSGFGIINFYVGYTYNNLKLFAGVENLTDKLYSYHLSKNSIDLSVADNPVSSRIYEMGRNFWVRVKIDF</sequence>
<dbReference type="SUPFAM" id="SSF56935">
    <property type="entry name" value="Porins"/>
    <property type="match status" value="1"/>
</dbReference>
<dbReference type="GO" id="GO:0016829">
    <property type="term" value="F:lyase activity"/>
    <property type="evidence" value="ECO:0007669"/>
    <property type="project" value="UniProtKB-KW"/>
</dbReference>
<organism evidence="7 8">
    <name type="scientific">Helicobacter pullorum</name>
    <dbReference type="NCBI Taxonomy" id="35818"/>
    <lineage>
        <taxon>Bacteria</taxon>
        <taxon>Pseudomonadati</taxon>
        <taxon>Campylobacterota</taxon>
        <taxon>Epsilonproteobacteria</taxon>
        <taxon>Campylobacterales</taxon>
        <taxon>Helicobacteraceae</taxon>
        <taxon>Helicobacter</taxon>
    </lineage>
</organism>
<dbReference type="InterPro" id="IPR039426">
    <property type="entry name" value="TonB-dep_rcpt-like"/>
</dbReference>
<accession>A0A377PZ76</accession>
<dbReference type="EMBL" id="UGJF01000001">
    <property type="protein sequence ID" value="STQ87810.1"/>
    <property type="molecule type" value="Genomic_DNA"/>
</dbReference>
<evidence type="ECO:0000313" key="8">
    <source>
        <dbReference type="Proteomes" id="UP000255269"/>
    </source>
</evidence>
<dbReference type="Gene3D" id="2.40.170.20">
    <property type="entry name" value="TonB-dependent receptor, beta-barrel domain"/>
    <property type="match status" value="1"/>
</dbReference>
<dbReference type="AlphaFoldDB" id="A0A377PZ76"/>
<keyword evidence="3" id="KW-1134">Transmembrane beta strand</keyword>
<dbReference type="GO" id="GO:0015344">
    <property type="term" value="F:siderophore uptake transmembrane transporter activity"/>
    <property type="evidence" value="ECO:0007669"/>
    <property type="project" value="TreeGrafter"/>
</dbReference>
<reference evidence="7 8" key="1">
    <citation type="submission" date="2018-06" db="EMBL/GenBank/DDBJ databases">
        <authorList>
            <consortium name="Pathogen Informatics"/>
            <person name="Doyle S."/>
        </authorList>
    </citation>
    <scope>NUCLEOTIDE SEQUENCE [LARGE SCALE GENOMIC DNA]</scope>
    <source>
        <strain evidence="7 8">NCTC13156</strain>
    </source>
</reference>
<dbReference type="GO" id="GO:0009279">
    <property type="term" value="C:cell outer membrane"/>
    <property type="evidence" value="ECO:0007669"/>
    <property type="project" value="UniProtKB-SubCell"/>
</dbReference>